<dbReference type="RefSeq" id="WP_091007854.1">
    <property type="nucleotide sequence ID" value="NZ_CP041743.1"/>
</dbReference>
<reference evidence="2 3" key="1">
    <citation type="submission" date="2016-10" db="EMBL/GenBank/DDBJ databases">
        <authorList>
            <person name="de Groot N.N."/>
        </authorList>
    </citation>
    <scope>NUCLEOTIDE SEQUENCE [LARGE SCALE GENOMIC DNA]</scope>
    <source>
        <strain evidence="2 3">LMG 23650</strain>
    </source>
</reference>
<accession>A0A1I3EGM4</accession>
<proteinExistence type="predicted"/>
<protein>
    <submittedName>
        <fullName evidence="2">Uncharacterized protein</fullName>
    </submittedName>
</protein>
<sequence>MEIPFNERGVSVTRNALSAAGQVFQLRDIQDVRVVTIPKNKIVPIGISVLGLIGAIIGGVLGSGGGLVCGIMLTVVGGLAWTTQDVTHRLMVDSNGQTREVLSSLERAFVEKVEQTVRVAMSESAAPPKVQKTL</sequence>
<keyword evidence="3" id="KW-1185">Reference proteome</keyword>
<evidence type="ECO:0000313" key="3">
    <source>
        <dbReference type="Proteomes" id="UP000199548"/>
    </source>
</evidence>
<name>A0A1I3EGM4_9BURK</name>
<dbReference type="AlphaFoldDB" id="A0A1I3EGM4"/>
<dbReference type="Pfam" id="PF19744">
    <property type="entry name" value="DUF6232"/>
    <property type="match status" value="1"/>
</dbReference>
<gene>
    <name evidence="2" type="ORF">SAMN05192543_101867</name>
</gene>
<keyword evidence="1" id="KW-1133">Transmembrane helix</keyword>
<keyword evidence="1" id="KW-0472">Membrane</keyword>
<evidence type="ECO:0000313" key="2">
    <source>
        <dbReference type="EMBL" id="SFH98165.1"/>
    </source>
</evidence>
<feature type="transmembrane region" description="Helical" evidence="1">
    <location>
        <begin position="49"/>
        <end position="81"/>
    </location>
</feature>
<dbReference type="Proteomes" id="UP000199548">
    <property type="component" value="Unassembled WGS sequence"/>
</dbReference>
<evidence type="ECO:0000256" key="1">
    <source>
        <dbReference type="SAM" id="Phobius"/>
    </source>
</evidence>
<dbReference type="EMBL" id="FOQU01000001">
    <property type="protein sequence ID" value="SFH98165.1"/>
    <property type="molecule type" value="Genomic_DNA"/>
</dbReference>
<dbReference type="InterPro" id="IPR045629">
    <property type="entry name" value="DUF6232"/>
</dbReference>
<dbReference type="OrthoDB" id="9035576at2"/>
<organism evidence="2 3">
    <name type="scientific">Paraburkholderia megapolitana</name>
    <dbReference type="NCBI Taxonomy" id="420953"/>
    <lineage>
        <taxon>Bacteria</taxon>
        <taxon>Pseudomonadati</taxon>
        <taxon>Pseudomonadota</taxon>
        <taxon>Betaproteobacteria</taxon>
        <taxon>Burkholderiales</taxon>
        <taxon>Burkholderiaceae</taxon>
        <taxon>Paraburkholderia</taxon>
    </lineage>
</organism>
<keyword evidence="1" id="KW-0812">Transmembrane</keyword>
<dbReference type="STRING" id="420953.SAMN05192543_101867"/>